<organism evidence="3">
    <name type="scientific">Arabidopsis thaliana</name>
    <name type="common">Mouse-ear cress</name>
    <dbReference type="NCBI Taxonomy" id="3702"/>
    <lineage>
        <taxon>Eukaryota</taxon>
        <taxon>Viridiplantae</taxon>
        <taxon>Streptophyta</taxon>
        <taxon>Embryophyta</taxon>
        <taxon>Tracheophyta</taxon>
        <taxon>Spermatophyta</taxon>
        <taxon>Magnoliopsida</taxon>
        <taxon>eudicotyledons</taxon>
        <taxon>Gunneridae</taxon>
        <taxon>Pentapetalae</taxon>
        <taxon>rosids</taxon>
        <taxon>malvids</taxon>
        <taxon>Brassicales</taxon>
        <taxon>Brassicaceae</taxon>
        <taxon>Camelineae</taxon>
        <taxon>Arabidopsis</taxon>
    </lineage>
</organism>
<feature type="domain" description="DUF569" evidence="2">
    <location>
        <begin position="233"/>
        <end position="309"/>
    </location>
</feature>
<name>Q9LJJ2_ARATH</name>
<evidence type="ECO:0000313" key="3">
    <source>
        <dbReference type="EMBL" id="BAB02179.1"/>
    </source>
</evidence>
<evidence type="ECO:0000259" key="1">
    <source>
        <dbReference type="Pfam" id="PF04601"/>
    </source>
</evidence>
<dbReference type="Pfam" id="PF04601">
    <property type="entry name" value="DUF569"/>
    <property type="match status" value="1"/>
</dbReference>
<reference evidence="3" key="1">
    <citation type="journal article" date="2000" name="DNA Res.">
        <title>Structural analysis of Arabidopsis thaliana chromosome 3. I. Sequence features of the regions of 4,504,864 bp covered by sixty P1 and TAC clones.</title>
        <authorList>
            <person name="Sato S."/>
            <person name="Nakamura Y."/>
            <person name="Kaneko T."/>
            <person name="Katoh T."/>
            <person name="Asamizu E."/>
            <person name="Tabata S."/>
        </authorList>
    </citation>
    <scope>NUCLEOTIDE SEQUENCE [LARGE SCALE GENOMIC DNA]</scope>
</reference>
<dbReference type="InterPro" id="IPR054726">
    <property type="entry name" value="Ubiq_DUF569-assoc"/>
</dbReference>
<dbReference type="ExpressionAtlas" id="Q9LJJ2">
    <property type="expression patterns" value="baseline and differential"/>
</dbReference>
<evidence type="ECO:0000259" key="2">
    <source>
        <dbReference type="Pfam" id="PF22932"/>
    </source>
</evidence>
<dbReference type="PANTHER" id="PTHR31205:SF77">
    <property type="entry name" value="CROSS-LINKING PROTEIN, PUTATIVE (DUF569)-RELATED"/>
    <property type="match status" value="1"/>
</dbReference>
<dbReference type="EMBL" id="AP000420">
    <property type="protein sequence ID" value="BAB02179.1"/>
    <property type="molecule type" value="Genomic_DNA"/>
</dbReference>
<dbReference type="AlphaFoldDB" id="Q9LJJ2"/>
<dbReference type="PANTHER" id="PTHR31205">
    <property type="entry name" value="ACTIN CROSS-LINKING PROTEIN (DUF569)"/>
    <property type="match status" value="1"/>
</dbReference>
<dbReference type="Gene3D" id="2.80.10.50">
    <property type="match status" value="1"/>
</dbReference>
<reference key="2">
    <citation type="journal article" date="2000" name="Nature">
        <title>Sequence and analysis of chromosome 3 of the plant Arabidopsis thaliana.</title>
        <authorList>
            <consortium name="European Union Chromosome 3 Arabidopsis Sequencing Consortium"/>
            <consortium name="Institute for Genomic Research"/>
            <consortium name="Kazusa DNA Research Institute"/>
            <person name="Salanoubat M."/>
            <person name="Lemcke K."/>
            <person name="Rieger M."/>
            <person name="Ansorge W."/>
            <person name="Unseld M."/>
            <person name="Fartmann B."/>
            <person name="Valle G."/>
            <person name="Blocker H."/>
            <person name="Perez-Alonso M."/>
            <person name="Obermaier B."/>
            <person name="Delseny M."/>
            <person name="Boutry M."/>
            <person name="Grivell L.A."/>
            <person name="Mache R."/>
            <person name="Puigdomenech P."/>
            <person name="De Simone V."/>
            <person name="Choisne N."/>
            <person name="Artiguenave F."/>
            <person name="Robert C."/>
            <person name="Brottier P."/>
            <person name="Wincker P."/>
            <person name="Cattolico L."/>
            <person name="Weissenbach J."/>
            <person name="Saurin W."/>
            <person name="Quetier F."/>
            <person name="Schafer M."/>
            <person name="Muller-Auer S."/>
            <person name="Gabel C."/>
            <person name="Fuchs M."/>
            <person name="Benes V."/>
            <person name="Wurmbach E."/>
            <person name="Drzonek H."/>
            <person name="Erfle H."/>
            <person name="Jordan N."/>
            <person name="Bangert S."/>
            <person name="Wiedelmann R."/>
            <person name="Kranz H."/>
            <person name="Voss H."/>
            <person name="Holland R."/>
            <person name="Brandt P."/>
            <person name="Nyakatura G."/>
            <person name="Vezzi A."/>
            <person name="D'Angelo M."/>
            <person name="Pallavicini A."/>
            <person name="Toppo S."/>
            <person name="Simionati B."/>
            <person name="Conrad A."/>
            <person name="Hornischer K."/>
            <person name="Kauer G."/>
            <person name="Lohnert T.H."/>
            <person name="Nordsiek G."/>
            <person name="Reichelt J."/>
            <person name="Scharfe M."/>
            <person name="Schon O."/>
            <person name="Bargues M."/>
            <person name="Terol J."/>
            <person name="Climent J."/>
            <person name="Navarro P."/>
            <person name="Collado C."/>
            <person name="Perez-Perez A."/>
            <person name="Ottenwalder B."/>
            <person name="Duchemin D."/>
            <person name="Cooke R."/>
            <person name="Laudie M."/>
            <person name="Berger-Llauro C."/>
            <person name="Purnelle B."/>
            <person name="Masuy D."/>
            <person name="de Haan M."/>
            <person name="Maarse A.C."/>
            <person name="Alcaraz J.P."/>
            <person name="Cottet A."/>
            <person name="Casacuberta E."/>
            <person name="Monfort A."/>
            <person name="Argiriou A."/>
            <person name="flores M."/>
            <person name="Liguori R."/>
            <person name="Vitale D."/>
            <person name="Mannhaupt G."/>
            <person name="Haase D."/>
            <person name="Schoof H."/>
            <person name="Rudd S."/>
            <person name="Zaccaria P."/>
            <person name="Mewes H.W."/>
            <person name="Mayer K.F."/>
            <person name="Kaul S."/>
            <person name="Town C.D."/>
            <person name="Koo H.L."/>
            <person name="Tallon L.J."/>
            <person name="Jenkins J."/>
            <person name="Rooney T."/>
            <person name="Rizzo M."/>
            <person name="Walts A."/>
            <person name="Utterback T."/>
            <person name="Fujii C.Y."/>
            <person name="Shea T.P."/>
            <person name="Creasy T.H."/>
            <person name="Haas B."/>
            <person name="Maiti R."/>
            <person name="Wu D."/>
            <person name="Peterson J."/>
            <person name="Van Aken S."/>
            <person name="Pai G."/>
            <person name="Militscher J."/>
            <person name="Sellers P."/>
            <person name="Gill J.E."/>
            <person name="Feldblyum T.V."/>
            <person name="Preuss D."/>
            <person name="Lin X."/>
            <person name="Nierman W.C."/>
            <person name="Salzberg S.L."/>
            <person name="White O."/>
            <person name="Venter J.C."/>
            <person name="Fraser C.M."/>
            <person name="Kaneko T."/>
            <person name="Nakamura Y."/>
            <person name="Sato S."/>
            <person name="Kato T."/>
            <person name="Asamizu E."/>
            <person name="Sasamoto S."/>
            <person name="Kimura T."/>
            <person name="Idesawa K."/>
            <person name="Kawashima K."/>
            <person name="Kishida Y."/>
            <person name="Kiyokawa C."/>
            <person name="Kohara M."/>
            <person name="Matsumoto M."/>
            <person name="Matsuno A."/>
            <person name="Muraki A."/>
            <person name="Nakayama S."/>
            <person name="Nakazaki N."/>
            <person name="Shinpo S."/>
            <person name="Takeuchi C."/>
            <person name="Wada T."/>
            <person name="Watanabe A."/>
            <person name="Yamada M."/>
            <person name="Yasuda M."/>
            <person name="Tabata S."/>
        </authorList>
    </citation>
    <scope>NUCLEOTIDE SEQUENCE [LARGE SCALE GENOMIC DNA]</scope>
    <source>
        <strain>cv. Columbia</strain>
    </source>
</reference>
<accession>Q9LJJ2</accession>
<dbReference type="FunFam" id="2.80.10.50:FF:000105">
    <property type="entry name" value="Actin cross-linking protein, putative (DUF569)"/>
    <property type="match status" value="1"/>
</dbReference>
<proteinExistence type="predicted"/>
<sequence>MEIFKKAETVRLRSYHDKYLLAEEDEESVSQDRDGRSMNARWTVEVVEKADVIRLKSCFGKYLTASNIPMFLGMTGKRVTQTLPRRLDSSTEWEPVREGVQVRLKTRYGQYLRANGGLPPWRNSITHDIPHRSTTQDWVLWDIDILESRKKKAPPVAEPAYTPLPPPPPPPELLQVPKVFQIRGWINSTLLYSSLKQAVVASYQRSLTYTFRFVFTFYDQSDDTVSSPVKADGRLIYYRIGDEDGNVDETAKEELFCFKGMGLEELKEKLIEETGLSDISICSKNPLNGKLYPLRLHLPPNNTKMHVVLIPSPSKG</sequence>
<dbReference type="InterPro" id="IPR007679">
    <property type="entry name" value="DUF569"/>
</dbReference>
<dbReference type="InterPro" id="IPR008999">
    <property type="entry name" value="Actin-crosslinking"/>
</dbReference>
<dbReference type="Pfam" id="PF22932">
    <property type="entry name" value="Ubiq_DUF_assoc"/>
    <property type="match status" value="1"/>
</dbReference>
<protein>
    <submittedName>
        <fullName evidence="3">Uncharacterized protein</fullName>
    </submittedName>
</protein>
<dbReference type="CDD" id="cd23340">
    <property type="entry name" value="beta-trefoil_FSCN_ACP-like"/>
    <property type="match status" value="1"/>
</dbReference>
<feature type="domain" description="DUF569" evidence="1">
    <location>
        <begin position="1"/>
        <end position="141"/>
    </location>
</feature>
<dbReference type="SUPFAM" id="SSF50405">
    <property type="entry name" value="Actin-crosslinking proteins"/>
    <property type="match status" value="1"/>
</dbReference>